<dbReference type="InterPro" id="IPR036397">
    <property type="entry name" value="RNaseH_sf"/>
</dbReference>
<name>A0ABM9U152_9HYPH</name>
<evidence type="ECO:0000313" key="9">
    <source>
        <dbReference type="Proteomes" id="UP000182178"/>
    </source>
</evidence>
<dbReference type="InterPro" id="IPR051086">
    <property type="entry name" value="RNase_D-like"/>
</dbReference>
<keyword evidence="4 6" id="KW-0378">Hydrolase</keyword>
<dbReference type="Pfam" id="PF00570">
    <property type="entry name" value="HRDC"/>
    <property type="match status" value="1"/>
</dbReference>
<dbReference type="NCBIfam" id="TIGR01388">
    <property type="entry name" value="rnd"/>
    <property type="match status" value="1"/>
</dbReference>
<dbReference type="Pfam" id="PF01612">
    <property type="entry name" value="DNA_pol_A_exo1"/>
    <property type="match status" value="1"/>
</dbReference>
<protein>
    <recommendedName>
        <fullName evidence="6">Ribonuclease D</fullName>
        <shortName evidence="6">RNase D</shortName>
        <ecNumber evidence="6">3.1.13.5</ecNumber>
    </recommendedName>
</protein>
<dbReference type="InterPro" id="IPR044876">
    <property type="entry name" value="HRDC_dom_sf"/>
</dbReference>
<evidence type="ECO:0000256" key="5">
    <source>
        <dbReference type="ARBA" id="ARBA00022839"/>
    </source>
</evidence>
<dbReference type="PANTHER" id="PTHR47649">
    <property type="entry name" value="RIBONUCLEASE D"/>
    <property type="match status" value="1"/>
</dbReference>
<gene>
    <name evidence="6" type="primary">rnd</name>
    <name evidence="8" type="ORF">Ga0061061_102201</name>
</gene>
<sequence>MSRIGRDKRPSLSYSANTMDLIATTDALAAACARLAKFPFVTVDTEFLRETTYYAKLCLIQMASPAEAVLVDPLAEDMDLAPFYALMADTNVVKVFHSARQDIEIIWQGGSVIPTPLFDTQVAAMVCGYGDSVSYEQLVNDLAKARIDKSSRFTDWSRRPLSEQQLAYALSDVTHLRTVYAALHADLAESGRESWLDEEMAVLTAPATYDTHPEDAWQRLKGRIKKPKEAAVLMEIAAWREREARSRNVPRSRIMKDDALIDIAVHAPTTPEALGALRSVPNGFERSRPAGDILAAVARGVARDPKSVSLGERGRKAGTNGATIEMLKVLLKAVAENERVAPKILATVDDLEAIALDDEADVPALTGWRRQLFGEKALALKAGRLALTVDRGRVRLIEY</sequence>
<dbReference type="EMBL" id="CYHC01000002">
    <property type="protein sequence ID" value="CUA85719.1"/>
    <property type="molecule type" value="Genomic_DNA"/>
</dbReference>
<dbReference type="SUPFAM" id="SSF47819">
    <property type="entry name" value="HRDC-like"/>
    <property type="match status" value="2"/>
</dbReference>
<reference evidence="8 9" key="1">
    <citation type="submission" date="2015-08" db="EMBL/GenBank/DDBJ databases">
        <authorList>
            <person name="Varghese N."/>
        </authorList>
    </citation>
    <scope>NUCLEOTIDE SEQUENCE [LARGE SCALE GENOMIC DNA]</scope>
    <source>
        <strain evidence="8 9">DSM 18167</strain>
    </source>
</reference>
<comment type="catalytic activity">
    <reaction evidence="6">
        <text>Exonucleolytic cleavage that removes extra residues from the 3'-terminus of tRNA to produce 5'-mononucleotides.</text>
        <dbReference type="EC" id="3.1.13.5"/>
    </reaction>
</comment>
<evidence type="ECO:0000256" key="2">
    <source>
        <dbReference type="ARBA" id="ARBA00022694"/>
    </source>
</evidence>
<evidence type="ECO:0000256" key="6">
    <source>
        <dbReference type="HAMAP-Rule" id="MF_01899"/>
    </source>
</evidence>
<evidence type="ECO:0000256" key="1">
    <source>
        <dbReference type="ARBA" id="ARBA00022490"/>
    </source>
</evidence>
<keyword evidence="5 6" id="KW-0269">Exonuclease</keyword>
<comment type="cofactor">
    <cofactor evidence="6">
        <name>a divalent metal cation</name>
        <dbReference type="ChEBI" id="CHEBI:60240"/>
    </cofactor>
</comment>
<keyword evidence="3 6" id="KW-0540">Nuclease</keyword>
<comment type="similarity">
    <text evidence="6">Belongs to the RNase D family.</text>
</comment>
<dbReference type="EC" id="3.1.13.5" evidence="6"/>
<dbReference type="InterPro" id="IPR012337">
    <property type="entry name" value="RNaseH-like_sf"/>
</dbReference>
<feature type="domain" description="HRDC" evidence="7">
    <location>
        <begin position="226"/>
        <end position="307"/>
    </location>
</feature>
<proteinExistence type="inferred from homology"/>
<dbReference type="InterPro" id="IPR010997">
    <property type="entry name" value="HRDC-like_sf"/>
</dbReference>
<organism evidence="8 9">
    <name type="scientific">Chelatococcus sambhunathii</name>
    <dbReference type="NCBI Taxonomy" id="363953"/>
    <lineage>
        <taxon>Bacteria</taxon>
        <taxon>Pseudomonadati</taxon>
        <taxon>Pseudomonadota</taxon>
        <taxon>Alphaproteobacteria</taxon>
        <taxon>Hyphomicrobiales</taxon>
        <taxon>Chelatococcaceae</taxon>
        <taxon>Chelatococcus</taxon>
    </lineage>
</organism>
<dbReference type="Gene3D" id="3.30.420.10">
    <property type="entry name" value="Ribonuclease H-like superfamily/Ribonuclease H"/>
    <property type="match status" value="1"/>
</dbReference>
<comment type="function">
    <text evidence="6">Exonuclease involved in the 3' processing of various precursor tRNAs. Initiates hydrolysis at the 3'-terminus of an RNA molecule and releases 5'-mononucleotides.</text>
</comment>
<dbReference type="Proteomes" id="UP000182178">
    <property type="component" value="Unassembled WGS sequence"/>
</dbReference>
<dbReference type="CDD" id="cd06142">
    <property type="entry name" value="RNaseD_exo"/>
    <property type="match status" value="1"/>
</dbReference>
<evidence type="ECO:0000259" key="7">
    <source>
        <dbReference type="PROSITE" id="PS50967"/>
    </source>
</evidence>
<dbReference type="InterPro" id="IPR002121">
    <property type="entry name" value="HRDC_dom"/>
</dbReference>
<dbReference type="SUPFAM" id="SSF53098">
    <property type="entry name" value="Ribonuclease H-like"/>
    <property type="match status" value="1"/>
</dbReference>
<dbReference type="PANTHER" id="PTHR47649:SF1">
    <property type="entry name" value="RIBONUCLEASE D"/>
    <property type="match status" value="1"/>
</dbReference>
<comment type="caution">
    <text evidence="8">The sequence shown here is derived from an EMBL/GenBank/DDBJ whole genome shotgun (WGS) entry which is preliminary data.</text>
</comment>
<keyword evidence="2 6" id="KW-0819">tRNA processing</keyword>
<keyword evidence="9" id="KW-1185">Reference proteome</keyword>
<dbReference type="PROSITE" id="PS50967">
    <property type="entry name" value="HRDC"/>
    <property type="match status" value="1"/>
</dbReference>
<dbReference type="Gene3D" id="1.10.150.80">
    <property type="entry name" value="HRDC domain"/>
    <property type="match status" value="1"/>
</dbReference>
<dbReference type="InterPro" id="IPR006292">
    <property type="entry name" value="RNase_D"/>
</dbReference>
<keyword evidence="1 6" id="KW-0963">Cytoplasm</keyword>
<evidence type="ECO:0000256" key="3">
    <source>
        <dbReference type="ARBA" id="ARBA00022722"/>
    </source>
</evidence>
<dbReference type="InterPro" id="IPR002562">
    <property type="entry name" value="3'-5'_exonuclease_dom"/>
</dbReference>
<dbReference type="SMART" id="SM00474">
    <property type="entry name" value="35EXOc"/>
    <property type="match status" value="1"/>
</dbReference>
<accession>A0ABM9U152</accession>
<dbReference type="HAMAP" id="MF_01899">
    <property type="entry name" value="RNase_D"/>
    <property type="match status" value="1"/>
</dbReference>
<evidence type="ECO:0000313" key="8">
    <source>
        <dbReference type="EMBL" id="CUA85719.1"/>
    </source>
</evidence>
<comment type="subcellular location">
    <subcellularLocation>
        <location evidence="6">Cytoplasm</location>
    </subcellularLocation>
</comment>
<evidence type="ECO:0000256" key="4">
    <source>
        <dbReference type="ARBA" id="ARBA00022801"/>
    </source>
</evidence>